<dbReference type="EMBL" id="JADBEE010000001">
    <property type="protein sequence ID" value="MBE1514931.1"/>
    <property type="molecule type" value="Genomic_DNA"/>
</dbReference>
<dbReference type="Proteomes" id="UP000636579">
    <property type="component" value="Unassembled WGS sequence"/>
</dbReference>
<keyword evidence="1" id="KW-0812">Transmembrane</keyword>
<sequence length="78" mass="7798">MDHHEETEKKISLTGSVALGTGVMIGVGSFALIGQVAELAGGWVPWALLAGAVVVGFSSDAPSAPTCCAPSGCRALRS</sequence>
<dbReference type="Gene3D" id="1.20.1740.10">
    <property type="entry name" value="Amino acid/polyamine transporter I"/>
    <property type="match status" value="1"/>
</dbReference>
<evidence type="ECO:0000256" key="1">
    <source>
        <dbReference type="SAM" id="Phobius"/>
    </source>
</evidence>
<keyword evidence="1" id="KW-1133">Transmembrane helix</keyword>
<accession>A0ABR9J8L9</accession>
<feature type="transmembrane region" description="Helical" evidence="1">
    <location>
        <begin position="39"/>
        <end position="57"/>
    </location>
</feature>
<gene>
    <name evidence="2" type="ORF">H4W26_001686</name>
</gene>
<keyword evidence="1" id="KW-0472">Membrane</keyword>
<keyword evidence="3" id="KW-1185">Reference proteome</keyword>
<name>A0ABR9J8L9_9MICC</name>
<dbReference type="RefSeq" id="WP_225939648.1">
    <property type="nucleotide sequence ID" value="NZ_JADBEE010000001.1"/>
</dbReference>
<evidence type="ECO:0000313" key="3">
    <source>
        <dbReference type="Proteomes" id="UP000636579"/>
    </source>
</evidence>
<protein>
    <submittedName>
        <fullName evidence="2">Amino acid transporter</fullName>
    </submittedName>
</protein>
<feature type="transmembrane region" description="Helical" evidence="1">
    <location>
        <begin position="12"/>
        <end position="33"/>
    </location>
</feature>
<organism evidence="2 3">
    <name type="scientific">Nesterenkonia halotolerans</name>
    <dbReference type="NCBI Taxonomy" id="225325"/>
    <lineage>
        <taxon>Bacteria</taxon>
        <taxon>Bacillati</taxon>
        <taxon>Actinomycetota</taxon>
        <taxon>Actinomycetes</taxon>
        <taxon>Micrococcales</taxon>
        <taxon>Micrococcaceae</taxon>
        <taxon>Nesterenkonia</taxon>
    </lineage>
</organism>
<evidence type="ECO:0000313" key="2">
    <source>
        <dbReference type="EMBL" id="MBE1514931.1"/>
    </source>
</evidence>
<reference evidence="2 3" key="1">
    <citation type="submission" date="2020-10" db="EMBL/GenBank/DDBJ databases">
        <title>Sequencing the genomes of 1000 actinobacteria strains.</title>
        <authorList>
            <person name="Klenk H.-P."/>
        </authorList>
    </citation>
    <scope>NUCLEOTIDE SEQUENCE [LARGE SCALE GENOMIC DNA]</scope>
    <source>
        <strain evidence="2 3">DSM 15474</strain>
    </source>
</reference>
<comment type="caution">
    <text evidence="2">The sequence shown here is derived from an EMBL/GenBank/DDBJ whole genome shotgun (WGS) entry which is preliminary data.</text>
</comment>
<proteinExistence type="predicted"/>